<evidence type="ECO:0000256" key="5">
    <source>
        <dbReference type="ARBA" id="ARBA00022723"/>
    </source>
</evidence>
<dbReference type="Gene3D" id="3.40.350.10">
    <property type="entry name" value="Creatinase/prolidase N-terminal domain"/>
    <property type="match status" value="1"/>
</dbReference>
<dbReference type="GO" id="GO:0005829">
    <property type="term" value="C:cytosol"/>
    <property type="evidence" value="ECO:0007669"/>
    <property type="project" value="TreeGrafter"/>
</dbReference>
<evidence type="ECO:0000256" key="2">
    <source>
        <dbReference type="ARBA" id="ARBA00001936"/>
    </source>
</evidence>
<keyword evidence="6 12" id="KW-0378">Hydrolase</keyword>
<comment type="catalytic activity">
    <reaction evidence="1">
        <text>Release of any N-terminal amino acid, including proline, that is linked to proline, even from a dipeptide or tripeptide.</text>
        <dbReference type="EC" id="3.4.11.9"/>
    </reaction>
</comment>
<dbReference type="GO" id="GO:0070006">
    <property type="term" value="F:metalloaminopeptidase activity"/>
    <property type="evidence" value="ECO:0007669"/>
    <property type="project" value="InterPro"/>
</dbReference>
<evidence type="ECO:0000256" key="8">
    <source>
        <dbReference type="RuleBase" id="RU000590"/>
    </source>
</evidence>
<evidence type="ECO:0000256" key="3">
    <source>
        <dbReference type="ARBA" id="ARBA00008766"/>
    </source>
</evidence>
<evidence type="ECO:0000313" key="13">
    <source>
        <dbReference type="Proteomes" id="UP000321154"/>
    </source>
</evidence>
<keyword evidence="12" id="KW-0031">Aminopeptidase</keyword>
<dbReference type="EC" id="3.4.11.9" evidence="4"/>
<dbReference type="Pfam" id="PF05195">
    <property type="entry name" value="AMP_N"/>
    <property type="match status" value="1"/>
</dbReference>
<keyword evidence="13" id="KW-1185">Reference proteome</keyword>
<dbReference type="GO" id="GO:0030145">
    <property type="term" value="F:manganese ion binding"/>
    <property type="evidence" value="ECO:0007669"/>
    <property type="project" value="InterPro"/>
</dbReference>
<evidence type="ECO:0000313" key="11">
    <source>
        <dbReference type="EMBL" id="GEK82817.1"/>
    </source>
</evidence>
<evidence type="ECO:0000256" key="1">
    <source>
        <dbReference type="ARBA" id="ARBA00001424"/>
    </source>
</evidence>
<protein>
    <recommendedName>
        <fullName evidence="4">Xaa-Pro aminopeptidase</fullName>
        <ecNumber evidence="4">3.4.11.9</ecNumber>
    </recommendedName>
</protein>
<dbReference type="InterPro" id="IPR029149">
    <property type="entry name" value="Creatin/AminoP/Spt16_N"/>
</dbReference>
<dbReference type="InterPro" id="IPR007865">
    <property type="entry name" value="Aminopep_P_N"/>
</dbReference>
<dbReference type="PANTHER" id="PTHR43226:SF4">
    <property type="entry name" value="XAA-PRO AMINOPEPTIDASE 3"/>
    <property type="match status" value="1"/>
</dbReference>
<dbReference type="SMART" id="SM01011">
    <property type="entry name" value="AMP_N"/>
    <property type="match status" value="1"/>
</dbReference>
<dbReference type="InterPro" id="IPR036005">
    <property type="entry name" value="Creatinase/aminopeptidase-like"/>
</dbReference>
<evidence type="ECO:0000313" key="12">
    <source>
        <dbReference type="EMBL" id="MBA8813465.1"/>
    </source>
</evidence>
<dbReference type="OrthoDB" id="9806388at2"/>
<dbReference type="GO" id="GO:0006508">
    <property type="term" value="P:proteolysis"/>
    <property type="evidence" value="ECO:0007669"/>
    <property type="project" value="TreeGrafter"/>
</dbReference>
<dbReference type="InterPro" id="IPR052433">
    <property type="entry name" value="X-Pro_dipept-like"/>
</dbReference>
<dbReference type="EMBL" id="BJUV01000008">
    <property type="protein sequence ID" value="GEK82817.1"/>
    <property type="molecule type" value="Genomic_DNA"/>
</dbReference>
<feature type="region of interest" description="Disordered" evidence="9">
    <location>
        <begin position="192"/>
        <end position="214"/>
    </location>
</feature>
<proteinExistence type="inferred from homology"/>
<evidence type="ECO:0000259" key="10">
    <source>
        <dbReference type="SMART" id="SM01011"/>
    </source>
</evidence>
<dbReference type="InterPro" id="IPR000994">
    <property type="entry name" value="Pept_M24"/>
</dbReference>
<feature type="compositionally biased region" description="Polar residues" evidence="9">
    <location>
        <begin position="9"/>
        <end position="19"/>
    </location>
</feature>
<dbReference type="Proteomes" id="UP000522688">
    <property type="component" value="Unassembled WGS sequence"/>
</dbReference>
<keyword evidence="12" id="KW-0645">Protease</keyword>
<dbReference type="PROSITE" id="PS00491">
    <property type="entry name" value="PROLINE_PEPTIDASE"/>
    <property type="match status" value="1"/>
</dbReference>
<evidence type="ECO:0000313" key="14">
    <source>
        <dbReference type="Proteomes" id="UP000522688"/>
    </source>
</evidence>
<organism evidence="12 14">
    <name type="scientific">Frigoribacterium faeni</name>
    <dbReference type="NCBI Taxonomy" id="145483"/>
    <lineage>
        <taxon>Bacteria</taxon>
        <taxon>Bacillati</taxon>
        <taxon>Actinomycetota</taxon>
        <taxon>Actinomycetes</taxon>
        <taxon>Micrococcales</taxon>
        <taxon>Microbacteriaceae</taxon>
        <taxon>Frigoribacterium</taxon>
    </lineage>
</organism>
<reference evidence="12 14" key="2">
    <citation type="submission" date="2020-07" db="EMBL/GenBank/DDBJ databases">
        <title>Sequencing the genomes of 1000 actinobacteria strains.</title>
        <authorList>
            <person name="Klenk H.-P."/>
        </authorList>
    </citation>
    <scope>NUCLEOTIDE SEQUENCE [LARGE SCALE GENOMIC DNA]</scope>
    <source>
        <strain evidence="12 14">DSM 10309</strain>
    </source>
</reference>
<accession>A0A7W3PIJ0</accession>
<feature type="domain" description="Aminopeptidase P N-terminal" evidence="10">
    <location>
        <begin position="41"/>
        <end position="185"/>
    </location>
</feature>
<dbReference type="AlphaFoldDB" id="A0A7W3PIJ0"/>
<dbReference type="SUPFAM" id="SSF53092">
    <property type="entry name" value="Creatinase/prolidase N-terminal domain"/>
    <property type="match status" value="1"/>
</dbReference>
<comment type="similarity">
    <text evidence="3 8">Belongs to the peptidase M24B family.</text>
</comment>
<comment type="cofactor">
    <cofactor evidence="2">
        <name>Mn(2+)</name>
        <dbReference type="ChEBI" id="CHEBI:29035"/>
    </cofactor>
</comment>
<dbReference type="InterPro" id="IPR001131">
    <property type="entry name" value="Peptidase_M24B_aminopep-P_CS"/>
</dbReference>
<evidence type="ECO:0000256" key="7">
    <source>
        <dbReference type="ARBA" id="ARBA00023211"/>
    </source>
</evidence>
<dbReference type="Pfam" id="PF00557">
    <property type="entry name" value="Peptidase_M24"/>
    <property type="match status" value="1"/>
</dbReference>
<dbReference type="CDD" id="cd01087">
    <property type="entry name" value="Prolidase"/>
    <property type="match status" value="1"/>
</dbReference>
<evidence type="ECO:0000256" key="9">
    <source>
        <dbReference type="SAM" id="MobiDB-lite"/>
    </source>
</evidence>
<gene>
    <name evidence="12" type="ORF">FB463_001714</name>
    <name evidence="11" type="ORF">FFA01_11260</name>
</gene>
<name>A0A7W3PIJ0_9MICO</name>
<dbReference type="PANTHER" id="PTHR43226">
    <property type="entry name" value="XAA-PRO AMINOPEPTIDASE 3"/>
    <property type="match status" value="1"/>
</dbReference>
<dbReference type="RefSeq" id="WP_146853853.1">
    <property type="nucleotide sequence ID" value="NZ_BAAAHR010000001.1"/>
</dbReference>
<evidence type="ECO:0000256" key="4">
    <source>
        <dbReference type="ARBA" id="ARBA00012574"/>
    </source>
</evidence>
<dbReference type="Gene3D" id="3.90.230.10">
    <property type="entry name" value="Creatinase/methionine aminopeptidase superfamily"/>
    <property type="match status" value="1"/>
</dbReference>
<dbReference type="Proteomes" id="UP000321154">
    <property type="component" value="Unassembled WGS sequence"/>
</dbReference>
<dbReference type="EMBL" id="JACGWW010000002">
    <property type="protein sequence ID" value="MBA8813465.1"/>
    <property type="molecule type" value="Genomic_DNA"/>
</dbReference>
<dbReference type="SUPFAM" id="SSF55920">
    <property type="entry name" value="Creatinase/aminopeptidase"/>
    <property type="match status" value="1"/>
</dbReference>
<evidence type="ECO:0000256" key="6">
    <source>
        <dbReference type="ARBA" id="ARBA00022801"/>
    </source>
</evidence>
<comment type="caution">
    <text evidence="12">The sequence shown here is derived from an EMBL/GenBank/DDBJ whole genome shotgun (WGS) entry which is preliminary data.</text>
</comment>
<reference evidence="11 13" key="1">
    <citation type="submission" date="2019-07" db="EMBL/GenBank/DDBJ databases">
        <title>Whole genome shotgun sequence of Frigoribacterium faeni NBRC 103066.</title>
        <authorList>
            <person name="Hosoyama A."/>
            <person name="Uohara A."/>
            <person name="Ohji S."/>
            <person name="Ichikawa N."/>
        </authorList>
    </citation>
    <scope>NUCLEOTIDE SEQUENCE [LARGE SCALE GENOMIC DNA]</scope>
    <source>
        <strain evidence="11 13">NBRC 103066</strain>
    </source>
</reference>
<sequence length="497" mass="53845">MAEQKAPRATTNRSTTPGSDTFKDYISSQWAERPADLPAPREQAPYAAARRSALSALHPGKRLVVPAGRAKVRSNDCDYPFRAHSGFSHLTGWGSDTVPGSVLVLEPTDDGHEATLYFRASAGRDSDEFYANPEIGEFWIGPRPSLAQVGADLGLATLDLGDLDAVLSTSDADTLLLREADPELTARLDEIGRSQADESPAVGGSPADGGPGARDLARDLSELRLVKDEYEIAQMRQAVTVTGRGFTDVVADLDDVLAHPRGERLVEGTFNRRARADGNTVGYDTIAASGDHACVLHWTRNDGAVRDGDLILIDAGIELDSLYTADITRTLPVSGRFTDVQRLVYEAVLDAADAAFAIVRPGIRFREIHAEAMRVIAEKTAEWGFLPVSAAESLEPDHQYHRRYMVHGTSHHLGIDVHDCAAARRDLYLDGVLEPGMVFTIEPGLYFQPDDLTVPEEFRGIGVRIEDDIVVTADGAENLSVGIPRTVADVEAWVARG</sequence>
<feature type="region of interest" description="Disordered" evidence="9">
    <location>
        <begin position="1"/>
        <end position="46"/>
    </location>
</feature>
<keyword evidence="5 8" id="KW-0479">Metal-binding</keyword>
<keyword evidence="7" id="KW-0464">Manganese</keyword>